<evidence type="ECO:0000313" key="2">
    <source>
        <dbReference type="EMBL" id="QCP92275.1"/>
    </source>
</evidence>
<sequence length="63" mass="7296">MDSAAELPAHQTALALKMGTQRQFEVELPHDRRQGWDGQKPRARLPAGDEETDQRRQREDRTL</sequence>
<evidence type="ECO:0000313" key="3">
    <source>
        <dbReference type="Proteomes" id="UP000298722"/>
    </source>
</evidence>
<protein>
    <submittedName>
        <fullName evidence="2">Uncharacterized protein</fullName>
    </submittedName>
</protein>
<organism evidence="2 3">
    <name type="scientific">Haloarcula marismortui (strain ATCC 43049 / DSM 3752 / JCM 8966 / VKM B-1809)</name>
    <name type="common">Halobacterium marismortui</name>
    <dbReference type="NCBI Taxonomy" id="272569"/>
    <lineage>
        <taxon>Archaea</taxon>
        <taxon>Methanobacteriati</taxon>
        <taxon>Methanobacteriota</taxon>
        <taxon>Stenosarchaea group</taxon>
        <taxon>Halobacteria</taxon>
        <taxon>Halobacteriales</taxon>
        <taxon>Haloarculaceae</taxon>
        <taxon>Haloarcula</taxon>
    </lineage>
</organism>
<reference evidence="2 3" key="1">
    <citation type="submission" date="2019-04" db="EMBL/GenBank/DDBJ databases">
        <title>Methylomes of two halophilic Archaea, Haloarcula marismortui and Haloferax mediterranei.</title>
        <authorList>
            <person name="DasSarma S."/>
            <person name="DasSarma P."/>
            <person name="DasSarma S."/>
            <person name="Fomenkov A."/>
            <person name="Vincze T."/>
            <person name="Anton B.P."/>
            <person name="Roberts R.J."/>
        </authorList>
    </citation>
    <scope>NUCLEOTIDE SEQUENCE [LARGE SCALE GENOMIC DNA]</scope>
    <source>
        <strain evidence="2 3">ATCC 43049</strain>
    </source>
</reference>
<feature type="compositionally biased region" description="Basic and acidic residues" evidence="1">
    <location>
        <begin position="53"/>
        <end position="63"/>
    </location>
</feature>
<evidence type="ECO:0000256" key="1">
    <source>
        <dbReference type="SAM" id="MobiDB-lite"/>
    </source>
</evidence>
<dbReference type="Proteomes" id="UP000298722">
    <property type="component" value="Chromosome"/>
</dbReference>
<gene>
    <name evidence="2" type="ORF">E6P14_15925</name>
</gene>
<proteinExistence type="predicted"/>
<name>A0A4P8K2D7_HALMA</name>
<feature type="region of interest" description="Disordered" evidence="1">
    <location>
        <begin position="28"/>
        <end position="63"/>
    </location>
</feature>
<dbReference type="AlphaFoldDB" id="A0A4P8K2D7"/>
<accession>A0A4P8K2D7</accession>
<dbReference type="EMBL" id="CP039138">
    <property type="protein sequence ID" value="QCP92275.1"/>
    <property type="molecule type" value="Genomic_DNA"/>
</dbReference>